<dbReference type="SUPFAM" id="SSF88713">
    <property type="entry name" value="Glycoside hydrolase/deacetylase"/>
    <property type="match status" value="1"/>
</dbReference>
<evidence type="ECO:0008006" key="3">
    <source>
        <dbReference type="Google" id="ProtNLM"/>
    </source>
</evidence>
<organism evidence="1 2">
    <name type="scientific">Kolteria novifilia</name>
    <dbReference type="NCBI Taxonomy" id="2527975"/>
    <lineage>
        <taxon>Bacteria</taxon>
        <taxon>Pseudomonadati</taxon>
        <taxon>Planctomycetota</taxon>
        <taxon>Planctomycetia</taxon>
        <taxon>Kolteriales</taxon>
        <taxon>Kolteriaceae</taxon>
        <taxon>Kolteria</taxon>
    </lineage>
</organism>
<dbReference type="SUPFAM" id="SSF74650">
    <property type="entry name" value="Galactose mutarotase-like"/>
    <property type="match status" value="1"/>
</dbReference>
<gene>
    <name evidence="1" type="ORF">Pan216_49950</name>
</gene>
<keyword evidence="2" id="KW-1185">Reference proteome</keyword>
<dbReference type="Gene3D" id="3.20.110.20">
    <property type="match status" value="1"/>
</dbReference>
<sequence>MSRKLRLLTPEETLTEPGKHRPFASLTLIGYQALWHPSLLAETDELPTRVAPDEVRLDDAVLAIVPEPLLEKIPPEIREALGREPHKLLVVTSEHVGLDGPDQLLEPLGLPTGDDDQLRRDFYAFAYAYLGLYVLFVGMEHDDQVDGWAVLNDMQSAAEAYVEGNVEQSRGSLQAAFDFLLNGRQLVYPATINLLDLALYSKQWQVADLEKRVDSNVPFNLIATGAEIEAIAGRDDGMLEKLKSSLEDGSTQLLGGPYDERPWSLLSHESRMWQLDRSSRAYEATLGREVDCFGARKMALAPELPQLLMKFHYQFALHVAFDSGTWPHFRDPKVHWTAPDGSSVDALARVACNAGDPDSAFVIFDDLARSLLDDRTATLPFAHWVHRPAFWFDLILRIDHYAPVFGRFDTFTDFFLNSMTSERPSQTQADEYLSGALKTSAAKGDELAVSRWTKHHQRRGVLETARAFEALSLLAGRDEGCRFDDLEDRIEESCGEPEGDLEQALGEARTSSLNQAVDALLDDAPEGRGILVINPTSYPRRTCFEIEEKVSPSWEGPVRASQPTERGTALIVDVPGWGYTWVPADDAKKGKEETAKPIASGRKLRNERIEVEIDKKTGTIRGIWQPRSGYNRLAQELVHSAGSRSICTSLTITENGPALGEITSKGELLASDGQTRWATFTQRTRLWAHRSFVEVAIELEPVGEVKGDATNYVASRWTWGDEKTPIAVPIGYCLDPSYAAEIESPLLLHLPERHLSATIAPKGLPFHRRINAQQADTLLLVAGERERQFEFTLGIDLPLPWTAAYESLWPIGIKSVTKGPPSCGTTASLAKLHPPSIVGTRLLPGRGEETGIELRLAETQGESRRASLTLGAPTQSACLTNGRGELVFQVDASSEALSLDFSSFEYIQLEARLKREHASGEDESTAESG</sequence>
<accession>A0A518BAU8</accession>
<dbReference type="InterPro" id="IPR011013">
    <property type="entry name" value="Gal_mutarotase_sf_dom"/>
</dbReference>
<dbReference type="RefSeq" id="WP_145262072.1">
    <property type="nucleotide sequence ID" value="NZ_CP036279.1"/>
</dbReference>
<dbReference type="GO" id="GO:0030246">
    <property type="term" value="F:carbohydrate binding"/>
    <property type="evidence" value="ECO:0007669"/>
    <property type="project" value="InterPro"/>
</dbReference>
<dbReference type="Proteomes" id="UP000317093">
    <property type="component" value="Chromosome"/>
</dbReference>
<dbReference type="OrthoDB" id="222074at2"/>
<protein>
    <recommendedName>
        <fullName evidence="3">Glycoside hydrolase family 38 N-terminal domain-containing protein</fullName>
    </recommendedName>
</protein>
<dbReference type="EMBL" id="CP036279">
    <property type="protein sequence ID" value="QDU64106.1"/>
    <property type="molecule type" value="Genomic_DNA"/>
</dbReference>
<evidence type="ECO:0000313" key="2">
    <source>
        <dbReference type="Proteomes" id="UP000317093"/>
    </source>
</evidence>
<dbReference type="InterPro" id="IPR011330">
    <property type="entry name" value="Glyco_hydro/deAcase_b/a-brl"/>
</dbReference>
<dbReference type="AlphaFoldDB" id="A0A518BAU8"/>
<dbReference type="GO" id="GO:0005975">
    <property type="term" value="P:carbohydrate metabolic process"/>
    <property type="evidence" value="ECO:0007669"/>
    <property type="project" value="InterPro"/>
</dbReference>
<dbReference type="KEGG" id="knv:Pan216_49950"/>
<name>A0A518BAU8_9BACT</name>
<evidence type="ECO:0000313" key="1">
    <source>
        <dbReference type="EMBL" id="QDU64106.1"/>
    </source>
</evidence>
<dbReference type="GO" id="GO:0003824">
    <property type="term" value="F:catalytic activity"/>
    <property type="evidence" value="ECO:0007669"/>
    <property type="project" value="InterPro"/>
</dbReference>
<reference evidence="1 2" key="1">
    <citation type="submission" date="2019-02" db="EMBL/GenBank/DDBJ databases">
        <title>Deep-cultivation of Planctomycetes and their phenomic and genomic characterization uncovers novel biology.</title>
        <authorList>
            <person name="Wiegand S."/>
            <person name="Jogler M."/>
            <person name="Boedeker C."/>
            <person name="Pinto D."/>
            <person name="Vollmers J."/>
            <person name="Rivas-Marin E."/>
            <person name="Kohn T."/>
            <person name="Peeters S.H."/>
            <person name="Heuer A."/>
            <person name="Rast P."/>
            <person name="Oberbeckmann S."/>
            <person name="Bunk B."/>
            <person name="Jeske O."/>
            <person name="Meyerdierks A."/>
            <person name="Storesund J.E."/>
            <person name="Kallscheuer N."/>
            <person name="Luecker S."/>
            <person name="Lage O.M."/>
            <person name="Pohl T."/>
            <person name="Merkel B.J."/>
            <person name="Hornburger P."/>
            <person name="Mueller R.-W."/>
            <person name="Bruemmer F."/>
            <person name="Labrenz M."/>
            <person name="Spormann A.M."/>
            <person name="Op den Camp H."/>
            <person name="Overmann J."/>
            <person name="Amann R."/>
            <person name="Jetten M.S.M."/>
            <person name="Mascher T."/>
            <person name="Medema M.H."/>
            <person name="Devos D.P."/>
            <person name="Kaster A.-K."/>
            <person name="Ovreas L."/>
            <person name="Rohde M."/>
            <person name="Galperin M.Y."/>
            <person name="Jogler C."/>
        </authorList>
    </citation>
    <scope>NUCLEOTIDE SEQUENCE [LARGE SCALE GENOMIC DNA]</scope>
    <source>
        <strain evidence="1 2">Pan216</strain>
    </source>
</reference>
<proteinExistence type="predicted"/>